<evidence type="ECO:0000313" key="6">
    <source>
        <dbReference type="Proteomes" id="UP000018454"/>
    </source>
</evidence>
<dbReference type="Pfam" id="PF05532">
    <property type="entry name" value="CsbD"/>
    <property type="match status" value="1"/>
</dbReference>
<gene>
    <name evidence="5" type="ORF">APO_0964</name>
</gene>
<evidence type="ECO:0000256" key="1">
    <source>
        <dbReference type="ARBA" id="ARBA00009129"/>
    </source>
</evidence>
<evidence type="ECO:0008006" key="7">
    <source>
        <dbReference type="Google" id="ProtNLM"/>
    </source>
</evidence>
<dbReference type="SUPFAM" id="SSF69047">
    <property type="entry name" value="Hypothetical protein YjbJ"/>
    <property type="match status" value="1"/>
</dbReference>
<feature type="transmembrane region" description="Helical" evidence="2">
    <location>
        <begin position="86"/>
        <end position="104"/>
    </location>
</feature>
<dbReference type="EMBL" id="AEUP01000023">
    <property type="protein sequence ID" value="EGE47937.1"/>
    <property type="molecule type" value="Genomic_DNA"/>
</dbReference>
<dbReference type="InterPro" id="IPR043605">
    <property type="entry name" value="DUF883_C"/>
</dbReference>
<organism evidence="5 6">
    <name type="scientific">Acetobacter pomorum DM001</name>
    <dbReference type="NCBI Taxonomy" id="945681"/>
    <lineage>
        <taxon>Bacteria</taxon>
        <taxon>Pseudomonadati</taxon>
        <taxon>Pseudomonadota</taxon>
        <taxon>Alphaproteobacteria</taxon>
        <taxon>Acetobacterales</taxon>
        <taxon>Acetobacteraceae</taxon>
        <taxon>Acetobacter</taxon>
    </lineage>
</organism>
<name>F1YSR3_9PROT</name>
<accession>F1YSR3</accession>
<feature type="domain" description="DUF883" evidence="4">
    <location>
        <begin position="80"/>
        <end position="106"/>
    </location>
</feature>
<keyword evidence="2" id="KW-0812">Transmembrane</keyword>
<comment type="caution">
    <text evidence="5">The sequence shown here is derived from an EMBL/GenBank/DDBJ whole genome shotgun (WGS) entry which is preliminary data.</text>
</comment>
<evidence type="ECO:0000256" key="2">
    <source>
        <dbReference type="SAM" id="Phobius"/>
    </source>
</evidence>
<protein>
    <recommendedName>
        <fullName evidence="7">CsbD-like domain-containing protein</fullName>
    </recommendedName>
</protein>
<evidence type="ECO:0000259" key="3">
    <source>
        <dbReference type="Pfam" id="PF05532"/>
    </source>
</evidence>
<dbReference type="Proteomes" id="UP000018454">
    <property type="component" value="Unassembled WGS sequence"/>
</dbReference>
<dbReference type="InterPro" id="IPR008462">
    <property type="entry name" value="CsbD"/>
</dbReference>
<evidence type="ECO:0000313" key="5">
    <source>
        <dbReference type="EMBL" id="EGE47937.1"/>
    </source>
</evidence>
<reference evidence="5 6" key="1">
    <citation type="journal article" date="2011" name="Science">
        <title>Drosophila microbiome modulates host developmental and metabolic homeostasis via insulin signaling.</title>
        <authorList>
            <person name="Shin S.C."/>
            <person name="Kim S.H."/>
            <person name="You H."/>
            <person name="Kim B."/>
            <person name="Kim A.C."/>
            <person name="Lee K.A."/>
            <person name="Yoon J.H."/>
            <person name="Ryu J.H."/>
            <person name="Lee W.J."/>
        </authorList>
    </citation>
    <scope>NUCLEOTIDE SEQUENCE [LARGE SCALE GENOMIC DNA]</scope>
    <source>
        <strain evidence="5 6">DM001</strain>
    </source>
</reference>
<keyword evidence="2" id="KW-0472">Membrane</keyword>
<dbReference type="Gene3D" id="1.10.1470.10">
    <property type="entry name" value="YjbJ"/>
    <property type="match status" value="1"/>
</dbReference>
<dbReference type="Pfam" id="PF19029">
    <property type="entry name" value="DUF883_C"/>
    <property type="match status" value="1"/>
</dbReference>
<dbReference type="AlphaFoldDB" id="F1YSR3"/>
<comment type="similarity">
    <text evidence="1">Belongs to the UPF0337 (CsbD) family.</text>
</comment>
<dbReference type="InterPro" id="IPR036629">
    <property type="entry name" value="YjbJ_sf"/>
</dbReference>
<proteinExistence type="inferred from homology"/>
<feature type="domain" description="CsbD-like" evidence="3">
    <location>
        <begin position="21"/>
        <end position="70"/>
    </location>
</feature>
<keyword evidence="2" id="KW-1133">Transmembrane helix</keyword>
<sequence>MHSKFKEKVMAEDKIKNVESKVEGAATDAKGHVKDAIGGLTGNIGMQAEGKFDQFAGHMQQDFADLYEEGEGVLEKAATFVRDKPLLSLGIVSAIGLVLGWLIFPRRKRS</sequence>
<evidence type="ECO:0000259" key="4">
    <source>
        <dbReference type="Pfam" id="PF19029"/>
    </source>
</evidence>